<feature type="domain" description="Hint" evidence="3">
    <location>
        <begin position="245"/>
        <end position="359"/>
    </location>
</feature>
<dbReference type="AlphaFoldDB" id="A0A8T0HC16"/>
<dbReference type="GO" id="GO:0016539">
    <property type="term" value="P:intein-mediated protein splicing"/>
    <property type="evidence" value="ECO:0007669"/>
    <property type="project" value="InterPro"/>
</dbReference>
<feature type="transmembrane region" description="Helical" evidence="1">
    <location>
        <begin position="421"/>
        <end position="440"/>
    </location>
</feature>
<dbReference type="CDD" id="cd00081">
    <property type="entry name" value="Hint"/>
    <property type="match status" value="1"/>
</dbReference>
<dbReference type="SMART" id="SM00306">
    <property type="entry name" value="HintN"/>
    <property type="match status" value="1"/>
</dbReference>
<dbReference type="PANTHER" id="PTHR46706">
    <property type="entry name" value="PROTEIN QUA-1-RELATED"/>
    <property type="match status" value="1"/>
</dbReference>
<keyword evidence="1" id="KW-0812">Transmembrane</keyword>
<feature type="signal peptide" evidence="2">
    <location>
        <begin position="1"/>
        <end position="24"/>
    </location>
</feature>
<keyword evidence="1" id="KW-1133">Transmembrane helix</keyword>
<dbReference type="OrthoDB" id="1937055at2759"/>
<evidence type="ECO:0000313" key="4">
    <source>
        <dbReference type="EMBL" id="KAG0568207.1"/>
    </source>
</evidence>
<dbReference type="InterPro" id="IPR036844">
    <property type="entry name" value="Hint_dom_sf"/>
</dbReference>
<evidence type="ECO:0000259" key="3">
    <source>
        <dbReference type="SMART" id="SM00306"/>
    </source>
</evidence>
<gene>
    <name evidence="4" type="ORF">KC19_6G002600</name>
</gene>
<protein>
    <recommendedName>
        <fullName evidence="3">Hint domain-containing protein</fullName>
    </recommendedName>
</protein>
<dbReference type="Proteomes" id="UP000822688">
    <property type="component" value="Chromosome 6"/>
</dbReference>
<feature type="chain" id="PRO_5035836669" description="Hint domain-containing protein" evidence="2">
    <location>
        <begin position="25"/>
        <end position="498"/>
    </location>
</feature>
<proteinExistence type="predicted"/>
<feature type="transmembrane region" description="Helical" evidence="1">
    <location>
        <begin position="472"/>
        <end position="489"/>
    </location>
</feature>
<accession>A0A8T0HC16</accession>
<dbReference type="PROSITE" id="PS50817">
    <property type="entry name" value="INTEIN_N_TER"/>
    <property type="match status" value="1"/>
</dbReference>
<dbReference type="Pfam" id="PF01079">
    <property type="entry name" value="Hint"/>
    <property type="match status" value="1"/>
</dbReference>
<keyword evidence="5" id="KW-1185">Reference proteome</keyword>
<evidence type="ECO:0000256" key="1">
    <source>
        <dbReference type="SAM" id="Phobius"/>
    </source>
</evidence>
<evidence type="ECO:0000313" key="5">
    <source>
        <dbReference type="Proteomes" id="UP000822688"/>
    </source>
</evidence>
<comment type="caution">
    <text evidence="4">The sequence shown here is derived from an EMBL/GenBank/DDBJ whole genome shotgun (WGS) entry which is preliminary data.</text>
</comment>
<name>A0A8T0HC16_CERPU</name>
<dbReference type="InterPro" id="IPR052140">
    <property type="entry name" value="Dev_Signal_Hedgehog-like"/>
</dbReference>
<sequence length="498" mass="52607">METLRAKQLVLLQVLILSVTLHQAAIDLVGALEPMQIGVESFQAPFKDGTPNTFIGTGRQIGSSLLDATTPALMFGVISSAHVSVICEQIASTGSLSFMADVTTTTLGSTITQALISSQITSTQGCMEESDASGTQALMVDDSGRPSVLVCPSNAGSIGCAIYLTGDDITNLYNQGVRRRLLGRRTLVHHMSCAGEAKKGAISGTITGVLAVTACAAFTGPMAPFCAAGMIGASAGLGAAASCASSCFPGDATVSMADGGVIQMKALALGDEVAVRKQDGRLAYEDVYAFGHKDASATATFVRLTLKSIIANMSDPAVESRSLELTALHFVPILSDVAETLVYKRAQDIIKGDKMWTQGAFMRADRTTTHFPVYVVTGISVLKKQGLYNPFTLGGTIIVNGVVASSHSDWFLDSLFQVFNLVHWLPAAYQLVLLPVRMLYYYLGKSLYITLYQTLDSLVHMISMFASKHGGGIATTVGAASGFVAILSMPKLTIKWQL</sequence>
<dbReference type="Gene3D" id="2.170.16.10">
    <property type="entry name" value="Hedgehog/Intein (Hint) domain"/>
    <property type="match status" value="1"/>
</dbReference>
<reference evidence="4 5" key="1">
    <citation type="submission" date="2020-06" db="EMBL/GenBank/DDBJ databases">
        <title>WGS assembly of Ceratodon purpureus strain R40.</title>
        <authorList>
            <person name="Carey S.B."/>
            <person name="Jenkins J."/>
            <person name="Shu S."/>
            <person name="Lovell J.T."/>
            <person name="Sreedasyam A."/>
            <person name="Maumus F."/>
            <person name="Tiley G.P."/>
            <person name="Fernandez-Pozo N."/>
            <person name="Barry K."/>
            <person name="Chen C."/>
            <person name="Wang M."/>
            <person name="Lipzen A."/>
            <person name="Daum C."/>
            <person name="Saski C.A."/>
            <person name="Payton A.C."/>
            <person name="Mcbreen J.C."/>
            <person name="Conrad R.E."/>
            <person name="Kollar L.M."/>
            <person name="Olsson S."/>
            <person name="Huttunen S."/>
            <person name="Landis J.B."/>
            <person name="Wickett N.J."/>
            <person name="Johnson M.G."/>
            <person name="Rensing S.A."/>
            <person name="Grimwood J."/>
            <person name="Schmutz J."/>
            <person name="Mcdaniel S.F."/>
        </authorList>
    </citation>
    <scope>NUCLEOTIDE SEQUENCE [LARGE SCALE GENOMIC DNA]</scope>
    <source>
        <strain evidence="4 5">R40</strain>
    </source>
</reference>
<evidence type="ECO:0000256" key="2">
    <source>
        <dbReference type="SAM" id="SignalP"/>
    </source>
</evidence>
<organism evidence="4 5">
    <name type="scientific">Ceratodon purpureus</name>
    <name type="common">Fire moss</name>
    <name type="synonym">Dicranum purpureum</name>
    <dbReference type="NCBI Taxonomy" id="3225"/>
    <lineage>
        <taxon>Eukaryota</taxon>
        <taxon>Viridiplantae</taxon>
        <taxon>Streptophyta</taxon>
        <taxon>Embryophyta</taxon>
        <taxon>Bryophyta</taxon>
        <taxon>Bryophytina</taxon>
        <taxon>Bryopsida</taxon>
        <taxon>Dicranidae</taxon>
        <taxon>Pseudoditrichales</taxon>
        <taxon>Ditrichaceae</taxon>
        <taxon>Ceratodon</taxon>
    </lineage>
</organism>
<keyword evidence="1" id="KW-0472">Membrane</keyword>
<dbReference type="GO" id="GO:0016540">
    <property type="term" value="P:protein autoprocessing"/>
    <property type="evidence" value="ECO:0007669"/>
    <property type="project" value="InterPro"/>
</dbReference>
<dbReference type="EMBL" id="CM026427">
    <property type="protein sequence ID" value="KAG0568207.1"/>
    <property type="molecule type" value="Genomic_DNA"/>
</dbReference>
<dbReference type="PANTHER" id="PTHR46706:SF12">
    <property type="entry name" value="PROTEIN QUA-1-RELATED"/>
    <property type="match status" value="1"/>
</dbReference>
<dbReference type="InterPro" id="IPR001767">
    <property type="entry name" value="Hedgehog_Hint"/>
</dbReference>
<dbReference type="SUPFAM" id="SSF51294">
    <property type="entry name" value="Hedgehog/intein (Hint) domain"/>
    <property type="match status" value="1"/>
</dbReference>
<dbReference type="InterPro" id="IPR003587">
    <property type="entry name" value="Hint_dom_N"/>
</dbReference>
<keyword evidence="2" id="KW-0732">Signal</keyword>
<dbReference type="InterPro" id="IPR006141">
    <property type="entry name" value="Intein_N"/>
</dbReference>